<evidence type="ECO:0000256" key="9">
    <source>
        <dbReference type="PROSITE-ProRule" id="PRU01379"/>
    </source>
</evidence>
<keyword evidence="4" id="KW-0645">Protease</keyword>
<dbReference type="InterPro" id="IPR050753">
    <property type="entry name" value="Peptidase_M14_domain"/>
</dbReference>
<evidence type="ECO:0000313" key="12">
    <source>
        <dbReference type="EMBL" id="RZB41385.1"/>
    </source>
</evidence>
<keyword evidence="8" id="KW-0325">Glycoprotein</keyword>
<dbReference type="InterPro" id="IPR000834">
    <property type="entry name" value="Peptidase_M14"/>
</dbReference>
<dbReference type="SUPFAM" id="SSF53187">
    <property type="entry name" value="Zn-dependent exopeptidases"/>
    <property type="match status" value="1"/>
</dbReference>
<evidence type="ECO:0000256" key="3">
    <source>
        <dbReference type="ARBA" id="ARBA00022645"/>
    </source>
</evidence>
<evidence type="ECO:0000256" key="5">
    <source>
        <dbReference type="ARBA" id="ARBA00022723"/>
    </source>
</evidence>
<evidence type="ECO:0000256" key="6">
    <source>
        <dbReference type="ARBA" id="ARBA00022801"/>
    </source>
</evidence>
<dbReference type="FunFam" id="3.40.630.10:FF:000020">
    <property type="entry name" value="Carboxypeptidase D"/>
    <property type="match status" value="1"/>
</dbReference>
<proteinExistence type="inferred from homology"/>
<evidence type="ECO:0000256" key="10">
    <source>
        <dbReference type="SAM" id="SignalP"/>
    </source>
</evidence>
<keyword evidence="5" id="KW-0479">Metal-binding</keyword>
<dbReference type="PRINTS" id="PR00765">
    <property type="entry name" value="CRBOXYPTASEA"/>
</dbReference>
<dbReference type="Pfam" id="PF00246">
    <property type="entry name" value="Peptidase_M14"/>
    <property type="match status" value="1"/>
</dbReference>
<evidence type="ECO:0000256" key="4">
    <source>
        <dbReference type="ARBA" id="ARBA00022670"/>
    </source>
</evidence>
<evidence type="ECO:0000313" key="13">
    <source>
        <dbReference type="Proteomes" id="UP000292052"/>
    </source>
</evidence>
<comment type="caution">
    <text evidence="12">The sequence shown here is derived from an EMBL/GenBank/DDBJ whole genome shotgun (WGS) entry which is preliminary data.</text>
</comment>
<accession>A0A482VCY8</accession>
<keyword evidence="3 12" id="KW-0121">Carboxypeptidase</keyword>
<feature type="active site" description="Proton donor/acceptor" evidence="9">
    <location>
        <position position="286"/>
    </location>
</feature>
<feature type="signal peptide" evidence="10">
    <location>
        <begin position="1"/>
        <end position="18"/>
    </location>
</feature>
<comment type="cofactor">
    <cofactor evidence="1">
        <name>Zn(2+)</name>
        <dbReference type="ChEBI" id="CHEBI:29105"/>
    </cofactor>
</comment>
<protein>
    <submittedName>
        <fullName evidence="12">Carboxypeptidase D-like</fullName>
    </submittedName>
</protein>
<reference evidence="12 13" key="1">
    <citation type="submission" date="2017-03" db="EMBL/GenBank/DDBJ databases">
        <title>Genome of the blue death feigning beetle - Asbolus verrucosus.</title>
        <authorList>
            <person name="Rider S.D."/>
        </authorList>
    </citation>
    <scope>NUCLEOTIDE SEQUENCE [LARGE SCALE GENOMIC DNA]</scope>
    <source>
        <strain evidence="12">Butters</strain>
        <tissue evidence="12">Head and leg muscle</tissue>
    </source>
</reference>
<dbReference type="SMART" id="SM00631">
    <property type="entry name" value="Zn_pept"/>
    <property type="match status" value="1"/>
</dbReference>
<keyword evidence="7" id="KW-0862">Zinc</keyword>
<feature type="non-terminal residue" evidence="12">
    <location>
        <position position="307"/>
    </location>
</feature>
<dbReference type="GO" id="GO:0005615">
    <property type="term" value="C:extracellular space"/>
    <property type="evidence" value="ECO:0007669"/>
    <property type="project" value="TreeGrafter"/>
</dbReference>
<gene>
    <name evidence="12" type="ORF">BDFB_010431</name>
</gene>
<dbReference type="InterPro" id="IPR057246">
    <property type="entry name" value="CARBOXYPEPT_ZN_1"/>
</dbReference>
<comment type="similarity">
    <text evidence="2 9">Belongs to the peptidase M14 family.</text>
</comment>
<keyword evidence="10" id="KW-0732">Signal</keyword>
<dbReference type="GO" id="GO:0004181">
    <property type="term" value="F:metallocarboxypeptidase activity"/>
    <property type="evidence" value="ECO:0007669"/>
    <property type="project" value="InterPro"/>
</dbReference>
<keyword evidence="13" id="KW-1185">Reference proteome</keyword>
<evidence type="ECO:0000256" key="7">
    <source>
        <dbReference type="ARBA" id="ARBA00022833"/>
    </source>
</evidence>
<keyword evidence="6" id="KW-0378">Hydrolase</keyword>
<dbReference type="PROSITE" id="PS00133">
    <property type="entry name" value="CARBOXYPEPT_ZN_2"/>
    <property type="match status" value="1"/>
</dbReference>
<evidence type="ECO:0000256" key="2">
    <source>
        <dbReference type="ARBA" id="ARBA00005988"/>
    </source>
</evidence>
<dbReference type="PROSITE" id="PS51257">
    <property type="entry name" value="PROKAR_LIPOPROTEIN"/>
    <property type="match status" value="1"/>
</dbReference>
<dbReference type="InterPro" id="IPR057247">
    <property type="entry name" value="CARBOXYPEPT_ZN_2"/>
</dbReference>
<feature type="domain" description="Peptidase M14" evidence="11">
    <location>
        <begin position="22"/>
        <end position="307"/>
    </location>
</feature>
<dbReference type="GO" id="GO:0008270">
    <property type="term" value="F:zinc ion binding"/>
    <property type="evidence" value="ECO:0007669"/>
    <property type="project" value="InterPro"/>
</dbReference>
<dbReference type="PANTHER" id="PTHR11532:SF84">
    <property type="entry name" value="CARBOXYPEPTIDASE M"/>
    <property type="match status" value="1"/>
</dbReference>
<evidence type="ECO:0000256" key="8">
    <source>
        <dbReference type="ARBA" id="ARBA00023180"/>
    </source>
</evidence>
<organism evidence="12 13">
    <name type="scientific">Asbolus verrucosus</name>
    <name type="common">Desert ironclad beetle</name>
    <dbReference type="NCBI Taxonomy" id="1661398"/>
    <lineage>
        <taxon>Eukaryota</taxon>
        <taxon>Metazoa</taxon>
        <taxon>Ecdysozoa</taxon>
        <taxon>Arthropoda</taxon>
        <taxon>Hexapoda</taxon>
        <taxon>Insecta</taxon>
        <taxon>Pterygota</taxon>
        <taxon>Neoptera</taxon>
        <taxon>Endopterygota</taxon>
        <taxon>Coleoptera</taxon>
        <taxon>Polyphaga</taxon>
        <taxon>Cucujiformia</taxon>
        <taxon>Tenebrionidae</taxon>
        <taxon>Pimeliinae</taxon>
        <taxon>Asbolus</taxon>
    </lineage>
</organism>
<dbReference type="PROSITE" id="PS00132">
    <property type="entry name" value="CARBOXYPEPT_ZN_1"/>
    <property type="match status" value="1"/>
</dbReference>
<evidence type="ECO:0000259" key="11">
    <source>
        <dbReference type="PROSITE" id="PS52035"/>
    </source>
</evidence>
<sequence length="307" mass="34932">MLYLKKLVIILLVSLVSCSKLKYHDNTELAEYLKNFTAYNTKGIRTTLYSIGKSIKGNDLWVVNITAVKQQKVGIPNIKFIGTIHGNEPVGREILLYFMEYLRDNYETNSEIRWLLDNTRIHILPNLNPDGFALANEQNCNGEYGRSNGKQGMDLNRNFPDYYHKRRIPEAAETKAVKKWMTDVPFILSAGLHGGALVANYPFDTIKELTSYSKQPPSLTPDDDVFKHLANVYAQNHLTMHQGKSCTGENIEFEGGITNGAAWYPFSGGMQDYNYAMRGCMELTLEISCCKYPDAKNLAKFWEQNKK</sequence>
<evidence type="ECO:0000256" key="1">
    <source>
        <dbReference type="ARBA" id="ARBA00001947"/>
    </source>
</evidence>
<dbReference type="AlphaFoldDB" id="A0A482VCY8"/>
<dbReference type="OrthoDB" id="10249045at2759"/>
<dbReference type="GO" id="GO:0006518">
    <property type="term" value="P:peptide metabolic process"/>
    <property type="evidence" value="ECO:0007669"/>
    <property type="project" value="TreeGrafter"/>
</dbReference>
<dbReference type="Proteomes" id="UP000292052">
    <property type="component" value="Unassembled WGS sequence"/>
</dbReference>
<dbReference type="Gene3D" id="3.40.630.10">
    <property type="entry name" value="Zn peptidases"/>
    <property type="match status" value="1"/>
</dbReference>
<dbReference type="PROSITE" id="PS52035">
    <property type="entry name" value="PEPTIDASE_M14"/>
    <property type="match status" value="1"/>
</dbReference>
<name>A0A482VCY8_ASBVE</name>
<feature type="chain" id="PRO_5019814746" evidence="10">
    <location>
        <begin position="19"/>
        <end position="307"/>
    </location>
</feature>
<dbReference type="PANTHER" id="PTHR11532">
    <property type="entry name" value="PROTEASE M14 CARBOXYPEPTIDASE"/>
    <property type="match status" value="1"/>
</dbReference>
<dbReference type="EMBL" id="QDEB01113394">
    <property type="protein sequence ID" value="RZB41385.1"/>
    <property type="molecule type" value="Genomic_DNA"/>
</dbReference>
<dbReference type="GO" id="GO:0016485">
    <property type="term" value="P:protein processing"/>
    <property type="evidence" value="ECO:0007669"/>
    <property type="project" value="TreeGrafter"/>
</dbReference>